<protein>
    <submittedName>
        <fullName evidence="2">Uncharacterized protein</fullName>
    </submittedName>
</protein>
<feature type="transmembrane region" description="Helical" evidence="1">
    <location>
        <begin position="6"/>
        <end position="27"/>
    </location>
</feature>
<sequence length="215" mass="24900">MTLSSFYEGYIVPGSTLIPITAGIIYYKRLNKALHTLTGYLIVVLLINIVAVIMSNHRQNNLPLLHFYTMFELLAVMLYYKYAFANKRMDGWIMPIMIIYPVLCVLNFTFLQSIYEFNTYTRPLEALIIIMFSGIYLAGQHPGDKDGPGHNPGRWVAGGFLMYFFSSLFQFIFSNVISKSAPKNIKLIIWDIHDTFVLIMYLLFFVAIRYGRDKR</sequence>
<feature type="transmembrane region" description="Helical" evidence="1">
    <location>
        <begin position="160"/>
        <end position="181"/>
    </location>
</feature>
<dbReference type="Proteomes" id="UP000505355">
    <property type="component" value="Chromosome"/>
</dbReference>
<feature type="transmembrane region" description="Helical" evidence="1">
    <location>
        <begin position="62"/>
        <end position="80"/>
    </location>
</feature>
<keyword evidence="1" id="KW-0812">Transmembrane</keyword>
<reference evidence="2 3" key="1">
    <citation type="submission" date="2020-05" db="EMBL/GenBank/DDBJ databases">
        <title>Mucilaginibacter mali sp. nov.</title>
        <authorList>
            <person name="Kim H.S."/>
            <person name="Lee K.C."/>
            <person name="Suh M.K."/>
            <person name="Kim J.-S."/>
            <person name="Han K.-I."/>
            <person name="Eom M.K."/>
            <person name="Shin Y.K."/>
            <person name="Lee J.-S."/>
        </authorList>
    </citation>
    <scope>NUCLEOTIDE SEQUENCE [LARGE SCALE GENOMIC DNA]</scope>
    <source>
        <strain evidence="2 3">G2-14</strain>
    </source>
</reference>
<evidence type="ECO:0000256" key="1">
    <source>
        <dbReference type="SAM" id="Phobius"/>
    </source>
</evidence>
<organism evidence="2 3">
    <name type="scientific">Mucilaginibacter mali</name>
    <dbReference type="NCBI Taxonomy" id="2740462"/>
    <lineage>
        <taxon>Bacteria</taxon>
        <taxon>Pseudomonadati</taxon>
        <taxon>Bacteroidota</taxon>
        <taxon>Sphingobacteriia</taxon>
        <taxon>Sphingobacteriales</taxon>
        <taxon>Sphingobacteriaceae</taxon>
        <taxon>Mucilaginibacter</taxon>
    </lineage>
</organism>
<dbReference type="KEGG" id="mmab:HQ865_07895"/>
<dbReference type="EMBL" id="CP054139">
    <property type="protein sequence ID" value="QKJ29679.1"/>
    <property type="molecule type" value="Genomic_DNA"/>
</dbReference>
<dbReference type="RefSeq" id="WP_173414371.1">
    <property type="nucleotide sequence ID" value="NZ_CP054139.1"/>
</dbReference>
<keyword evidence="1" id="KW-1133">Transmembrane helix</keyword>
<name>A0A7D4UCS5_9SPHI</name>
<gene>
    <name evidence="2" type="ORF">HQ865_07895</name>
</gene>
<proteinExistence type="predicted"/>
<feature type="transmembrane region" description="Helical" evidence="1">
    <location>
        <begin position="120"/>
        <end position="139"/>
    </location>
</feature>
<keyword evidence="3" id="KW-1185">Reference proteome</keyword>
<keyword evidence="1" id="KW-0472">Membrane</keyword>
<feature type="transmembrane region" description="Helical" evidence="1">
    <location>
        <begin position="39"/>
        <end position="56"/>
    </location>
</feature>
<dbReference type="AlphaFoldDB" id="A0A7D4UCS5"/>
<evidence type="ECO:0000313" key="2">
    <source>
        <dbReference type="EMBL" id="QKJ29679.1"/>
    </source>
</evidence>
<accession>A0A7D4UCS5</accession>
<feature type="transmembrane region" description="Helical" evidence="1">
    <location>
        <begin position="92"/>
        <end position="114"/>
    </location>
</feature>
<evidence type="ECO:0000313" key="3">
    <source>
        <dbReference type="Proteomes" id="UP000505355"/>
    </source>
</evidence>
<feature type="transmembrane region" description="Helical" evidence="1">
    <location>
        <begin position="187"/>
        <end position="208"/>
    </location>
</feature>